<evidence type="ECO:0000313" key="2">
    <source>
        <dbReference type="EMBL" id="KAF7392326.1"/>
    </source>
</evidence>
<proteinExistence type="predicted"/>
<organism evidence="2 3">
    <name type="scientific">Vespula pensylvanica</name>
    <name type="common">Western yellow jacket</name>
    <name type="synonym">Wasp</name>
    <dbReference type="NCBI Taxonomy" id="30213"/>
    <lineage>
        <taxon>Eukaryota</taxon>
        <taxon>Metazoa</taxon>
        <taxon>Ecdysozoa</taxon>
        <taxon>Arthropoda</taxon>
        <taxon>Hexapoda</taxon>
        <taxon>Insecta</taxon>
        <taxon>Pterygota</taxon>
        <taxon>Neoptera</taxon>
        <taxon>Endopterygota</taxon>
        <taxon>Hymenoptera</taxon>
        <taxon>Apocrita</taxon>
        <taxon>Aculeata</taxon>
        <taxon>Vespoidea</taxon>
        <taxon>Vespidae</taxon>
        <taxon>Vespinae</taxon>
        <taxon>Vespula</taxon>
    </lineage>
</organism>
<comment type="caution">
    <text evidence="2">The sequence shown here is derived from an EMBL/GenBank/DDBJ whole genome shotgun (WGS) entry which is preliminary data.</text>
</comment>
<dbReference type="EMBL" id="JACSDY010000022">
    <property type="protein sequence ID" value="KAF7392326.1"/>
    <property type="molecule type" value="Genomic_DNA"/>
</dbReference>
<feature type="compositionally biased region" description="Gly residues" evidence="1">
    <location>
        <begin position="56"/>
        <end position="77"/>
    </location>
</feature>
<sequence>MKKEEKEKGEKEEKEEEKEVEKEKEDEKKVEVPHIIPPNYSRWGGEGDGDGDGDGDGGGGGSGGDGGGGGSSRGGCSTGRTGSPSQTDGNQARGSHFRLRIVPTEISPPPSIFLSWNAFETSTSNIYLEVYPKARKLDNRVKLPAMCDEAFEFLSKIIRL</sequence>
<name>A0A834JVJ3_VESPE</name>
<evidence type="ECO:0000256" key="1">
    <source>
        <dbReference type="SAM" id="MobiDB-lite"/>
    </source>
</evidence>
<dbReference type="AlphaFoldDB" id="A0A834JVJ3"/>
<accession>A0A834JVJ3</accession>
<evidence type="ECO:0000313" key="3">
    <source>
        <dbReference type="Proteomes" id="UP000600918"/>
    </source>
</evidence>
<gene>
    <name evidence="2" type="ORF">H0235_017325</name>
</gene>
<feature type="region of interest" description="Disordered" evidence="1">
    <location>
        <begin position="1"/>
        <end position="96"/>
    </location>
</feature>
<reference evidence="2" key="1">
    <citation type="journal article" date="2020" name="G3 (Bethesda)">
        <title>High-Quality Assemblies for Three Invasive Social Wasps from the &lt;i&gt;Vespula&lt;/i&gt; Genus.</title>
        <authorList>
            <person name="Harrop T.W.R."/>
            <person name="Guhlin J."/>
            <person name="McLaughlin G.M."/>
            <person name="Permina E."/>
            <person name="Stockwell P."/>
            <person name="Gilligan J."/>
            <person name="Le Lec M.F."/>
            <person name="Gruber M.A.M."/>
            <person name="Quinn O."/>
            <person name="Lovegrove M."/>
            <person name="Duncan E.J."/>
            <person name="Remnant E.J."/>
            <person name="Van Eeckhoven J."/>
            <person name="Graham B."/>
            <person name="Knapp R.A."/>
            <person name="Langford K.W."/>
            <person name="Kronenberg Z."/>
            <person name="Press M.O."/>
            <person name="Eacker S.M."/>
            <person name="Wilson-Rankin E.E."/>
            <person name="Purcell J."/>
            <person name="Lester P.J."/>
            <person name="Dearden P.K."/>
        </authorList>
    </citation>
    <scope>NUCLEOTIDE SEQUENCE</scope>
    <source>
        <strain evidence="2">Volc-1</strain>
    </source>
</reference>
<protein>
    <submittedName>
        <fullName evidence="2">Uncharacterized protein</fullName>
    </submittedName>
</protein>
<feature type="compositionally biased region" description="Polar residues" evidence="1">
    <location>
        <begin position="84"/>
        <end position="93"/>
    </location>
</feature>
<feature type="compositionally biased region" description="Basic and acidic residues" evidence="1">
    <location>
        <begin position="1"/>
        <end position="32"/>
    </location>
</feature>
<dbReference type="Proteomes" id="UP000600918">
    <property type="component" value="Unassembled WGS sequence"/>
</dbReference>
<keyword evidence="3" id="KW-1185">Reference proteome</keyword>